<dbReference type="GO" id="GO:0003677">
    <property type="term" value="F:DNA binding"/>
    <property type="evidence" value="ECO:0007669"/>
    <property type="project" value="UniProtKB-KW"/>
</dbReference>
<keyword evidence="7" id="KW-1185">Reference proteome</keyword>
<dbReference type="EMBL" id="CP151767">
    <property type="protein sequence ID" value="WZU69254.2"/>
    <property type="molecule type" value="Genomic_DNA"/>
</dbReference>
<dbReference type="PROSITE" id="PS00894">
    <property type="entry name" value="HTH_DEOR_1"/>
    <property type="match status" value="1"/>
</dbReference>
<dbReference type="AlphaFoldDB" id="A0AAN0NM75"/>
<keyword evidence="2" id="KW-0805">Transcription regulation</keyword>
<dbReference type="Gene3D" id="1.10.10.10">
    <property type="entry name" value="Winged helix-like DNA-binding domain superfamily/Winged helix DNA-binding domain"/>
    <property type="match status" value="1"/>
</dbReference>
<sequence length="258" mass="26716">MNLNIPDTRQQVLAERLARGQQIVASDVAGEFGVSLDTIRRDILALEADGHAQRVRGGAVPIARPAPPLHMRLAKGGGINPGLTALAVAQIADASTLLLDGGTTTLSLISQLPPRDGRLIMTPSPWIAIACQECDIPVFVLGGKLSTSGGITTGEFAREKISAVAADVAVLGACGLDCEFGLSSDDDAEARMKQAMQAAAARTIVVTDHEKLGRRARHHTLSLAQIDLLVTDASPAQVAPLAQAGLQFALARPGSGAS</sequence>
<dbReference type="SUPFAM" id="SSF46785">
    <property type="entry name" value="Winged helix' DNA-binding domain"/>
    <property type="match status" value="1"/>
</dbReference>
<dbReference type="PANTHER" id="PTHR30363">
    <property type="entry name" value="HTH-TYPE TRANSCRIPTIONAL REGULATOR SRLR-RELATED"/>
    <property type="match status" value="1"/>
</dbReference>
<keyword evidence="1" id="KW-0678">Repressor</keyword>
<dbReference type="PROSITE" id="PS51000">
    <property type="entry name" value="HTH_DEOR_2"/>
    <property type="match status" value="1"/>
</dbReference>
<evidence type="ECO:0000256" key="2">
    <source>
        <dbReference type="ARBA" id="ARBA00023015"/>
    </source>
</evidence>
<keyword evidence="4" id="KW-0804">Transcription</keyword>
<organism evidence="6 7">
    <name type="scientific">Yoonia rhodophyticola</name>
    <dbReference type="NCBI Taxonomy" id="3137370"/>
    <lineage>
        <taxon>Bacteria</taxon>
        <taxon>Pseudomonadati</taxon>
        <taxon>Pseudomonadota</taxon>
        <taxon>Alphaproteobacteria</taxon>
        <taxon>Rhodobacterales</taxon>
        <taxon>Paracoccaceae</taxon>
        <taxon>Yoonia</taxon>
    </lineage>
</organism>
<dbReference type="InterPro" id="IPR050313">
    <property type="entry name" value="Carb_Metab_HTH_regulators"/>
</dbReference>
<evidence type="ECO:0000256" key="1">
    <source>
        <dbReference type="ARBA" id="ARBA00022491"/>
    </source>
</evidence>
<dbReference type="SUPFAM" id="SSF100950">
    <property type="entry name" value="NagB/RpiA/CoA transferase-like"/>
    <property type="match status" value="1"/>
</dbReference>
<feature type="domain" description="HTH deoR-type" evidence="5">
    <location>
        <begin position="6"/>
        <end position="61"/>
    </location>
</feature>
<evidence type="ECO:0000313" key="7">
    <source>
        <dbReference type="Proteomes" id="UP001470809"/>
    </source>
</evidence>
<name>A0AAN0NM75_9RHOB</name>
<dbReference type="PANTHER" id="PTHR30363:SF4">
    <property type="entry name" value="GLYCEROL-3-PHOSPHATE REGULON REPRESSOR"/>
    <property type="match status" value="1"/>
</dbReference>
<dbReference type="Pfam" id="PF08220">
    <property type="entry name" value="HTH_DeoR"/>
    <property type="match status" value="1"/>
</dbReference>
<dbReference type="Proteomes" id="UP001470809">
    <property type="component" value="Chromosome"/>
</dbReference>
<proteinExistence type="predicted"/>
<dbReference type="InterPro" id="IPR037171">
    <property type="entry name" value="NagB/RpiA_transferase-like"/>
</dbReference>
<dbReference type="InterPro" id="IPR014036">
    <property type="entry name" value="DeoR-like_C"/>
</dbReference>
<evidence type="ECO:0000256" key="3">
    <source>
        <dbReference type="ARBA" id="ARBA00023125"/>
    </source>
</evidence>
<dbReference type="InterPro" id="IPR036390">
    <property type="entry name" value="WH_DNA-bd_sf"/>
</dbReference>
<dbReference type="Gene3D" id="3.40.50.1360">
    <property type="match status" value="1"/>
</dbReference>
<dbReference type="InterPro" id="IPR036388">
    <property type="entry name" value="WH-like_DNA-bd_sf"/>
</dbReference>
<gene>
    <name evidence="6" type="ORF">AABB31_10635</name>
</gene>
<keyword evidence="3 6" id="KW-0238">DNA-binding</keyword>
<dbReference type="Pfam" id="PF00455">
    <property type="entry name" value="DeoRC"/>
    <property type="match status" value="1"/>
</dbReference>
<dbReference type="InterPro" id="IPR001034">
    <property type="entry name" value="DeoR_HTH"/>
</dbReference>
<accession>A0AAN0NM75</accession>
<dbReference type="SMART" id="SM00420">
    <property type="entry name" value="HTH_DEOR"/>
    <property type="match status" value="1"/>
</dbReference>
<dbReference type="KEGG" id="yrh:AABB31_10635"/>
<protein>
    <submittedName>
        <fullName evidence="6">DeoR/GlpR family DNA-binding transcription regulator</fullName>
    </submittedName>
</protein>
<dbReference type="InterPro" id="IPR018356">
    <property type="entry name" value="Tscrpt_reg_HTH_DeoR_CS"/>
</dbReference>
<evidence type="ECO:0000256" key="4">
    <source>
        <dbReference type="ARBA" id="ARBA00023163"/>
    </source>
</evidence>
<evidence type="ECO:0000259" key="5">
    <source>
        <dbReference type="PROSITE" id="PS51000"/>
    </source>
</evidence>
<dbReference type="RefSeq" id="WP_373635631.1">
    <property type="nucleotide sequence ID" value="NZ_CP151767.2"/>
</dbReference>
<dbReference type="SMART" id="SM01134">
    <property type="entry name" value="DeoRC"/>
    <property type="match status" value="1"/>
</dbReference>
<evidence type="ECO:0000313" key="6">
    <source>
        <dbReference type="EMBL" id="WZU69254.2"/>
    </source>
</evidence>
<reference evidence="6" key="1">
    <citation type="submission" date="2024-08" db="EMBL/GenBank/DDBJ databases">
        <title>Phylogenomic analyses of a clade within the roseobacter group suggest taxonomic reassignments of species of the genera Aestuariivita, Citreicella, Loktanella, Nautella, Pelagibaca, Ruegeria, Thalassobius, Thiobacimonas and Tropicibacter, and the proposal o.</title>
        <authorList>
            <person name="Jeon C.O."/>
        </authorList>
    </citation>
    <scope>NUCLEOTIDE SEQUENCE</scope>
    <source>
        <strain evidence="6">SS1-5</strain>
    </source>
</reference>